<evidence type="ECO:0000313" key="3">
    <source>
        <dbReference type="Proteomes" id="UP000193920"/>
    </source>
</evidence>
<keyword evidence="3" id="KW-1185">Reference proteome</keyword>
<feature type="region of interest" description="Disordered" evidence="1">
    <location>
        <begin position="101"/>
        <end position="141"/>
    </location>
</feature>
<sequence length="141" mass="16803">MDHGNLKRVIDYAYFNAKDYYDIKEEENSEKGNLDYIFYPKIENEGKKPVIIIELKTNGSAENVINQIHEKKYWFKIEEKEFKENILLVRIKEYANVSELKSAEDEMEGEDKTKKRKRESSSNYESESVFQGTRNLYQLLQ</sequence>
<feature type="compositionally biased region" description="Polar residues" evidence="1">
    <location>
        <begin position="121"/>
        <end position="141"/>
    </location>
</feature>
<evidence type="ECO:0000313" key="2">
    <source>
        <dbReference type="EMBL" id="ORY84572.1"/>
    </source>
</evidence>
<reference evidence="2 3" key="1">
    <citation type="submission" date="2016-08" db="EMBL/GenBank/DDBJ databases">
        <title>A Parts List for Fungal Cellulosomes Revealed by Comparative Genomics.</title>
        <authorList>
            <consortium name="DOE Joint Genome Institute"/>
            <person name="Haitjema C.H."/>
            <person name="Gilmore S.P."/>
            <person name="Henske J.K."/>
            <person name="Solomon K.V."/>
            <person name="De Groot R."/>
            <person name="Kuo A."/>
            <person name="Mondo S.J."/>
            <person name="Salamov A.A."/>
            <person name="Labutti K."/>
            <person name="Zhao Z."/>
            <person name="Chiniquy J."/>
            <person name="Barry K."/>
            <person name="Brewer H.M."/>
            <person name="Purvine S.O."/>
            <person name="Wright A.T."/>
            <person name="Boxma B."/>
            <person name="Van Alen T."/>
            <person name="Hackstein J.H."/>
            <person name="Baker S.E."/>
            <person name="Grigoriev I.V."/>
            <person name="O'Malley M.A."/>
        </authorList>
    </citation>
    <scope>NUCLEOTIDE SEQUENCE [LARGE SCALE GENOMIC DNA]</scope>
    <source>
        <strain evidence="2 3">G1</strain>
    </source>
</reference>
<organism evidence="2 3">
    <name type="scientific">Neocallimastix californiae</name>
    <dbReference type="NCBI Taxonomy" id="1754190"/>
    <lineage>
        <taxon>Eukaryota</taxon>
        <taxon>Fungi</taxon>
        <taxon>Fungi incertae sedis</taxon>
        <taxon>Chytridiomycota</taxon>
        <taxon>Chytridiomycota incertae sedis</taxon>
        <taxon>Neocallimastigomycetes</taxon>
        <taxon>Neocallimastigales</taxon>
        <taxon>Neocallimastigaceae</taxon>
        <taxon>Neocallimastix</taxon>
    </lineage>
</organism>
<accession>A0A1Y2FKR5</accession>
<comment type="caution">
    <text evidence="2">The sequence shown here is derived from an EMBL/GenBank/DDBJ whole genome shotgun (WGS) entry which is preliminary data.</text>
</comment>
<protein>
    <submittedName>
        <fullName evidence="2">Uncharacterized protein</fullName>
    </submittedName>
</protein>
<name>A0A1Y2FKR5_9FUNG</name>
<dbReference type="AlphaFoldDB" id="A0A1Y2FKR5"/>
<dbReference type="OrthoDB" id="2143434at2759"/>
<dbReference type="EMBL" id="MCOG01000005">
    <property type="protein sequence ID" value="ORY84572.1"/>
    <property type="molecule type" value="Genomic_DNA"/>
</dbReference>
<evidence type="ECO:0000256" key="1">
    <source>
        <dbReference type="SAM" id="MobiDB-lite"/>
    </source>
</evidence>
<dbReference type="Pfam" id="PF08011">
    <property type="entry name" value="PDDEXK_9"/>
    <property type="match status" value="1"/>
</dbReference>
<dbReference type="InterPro" id="IPR012547">
    <property type="entry name" value="PDDEXK_9"/>
</dbReference>
<proteinExistence type="predicted"/>
<gene>
    <name evidence="2" type="ORF">LY90DRAFT_499288</name>
</gene>
<dbReference type="Proteomes" id="UP000193920">
    <property type="component" value="Unassembled WGS sequence"/>
</dbReference>